<dbReference type="EMBL" id="JAADJU010000006">
    <property type="protein sequence ID" value="NMP27659.1"/>
    <property type="molecule type" value="Genomic_DNA"/>
</dbReference>
<dbReference type="PANTHER" id="PTHR14226:SF25">
    <property type="entry name" value="PHOSPHOESTERASE"/>
    <property type="match status" value="1"/>
</dbReference>
<feature type="short sequence motif" description="GXGXXG" evidence="4">
    <location>
        <begin position="31"/>
        <end position="36"/>
    </location>
</feature>
<dbReference type="SUPFAM" id="SSF52151">
    <property type="entry name" value="FabD/lysophospholipase-like"/>
    <property type="match status" value="1"/>
</dbReference>
<dbReference type="AlphaFoldDB" id="A0A848MKJ8"/>
<dbReference type="GO" id="GO:0016042">
    <property type="term" value="P:lipid catabolic process"/>
    <property type="evidence" value="ECO:0007669"/>
    <property type="project" value="UniProtKB-UniRule"/>
</dbReference>
<evidence type="ECO:0000256" key="3">
    <source>
        <dbReference type="ARBA" id="ARBA00023098"/>
    </source>
</evidence>
<evidence type="ECO:0000256" key="2">
    <source>
        <dbReference type="ARBA" id="ARBA00022963"/>
    </source>
</evidence>
<keyword evidence="1 4" id="KW-0378">Hydrolase</keyword>
<dbReference type="InterPro" id="IPR045943">
    <property type="entry name" value="DUF6363"/>
</dbReference>
<gene>
    <name evidence="6" type="ORF">GW590_12415</name>
</gene>
<evidence type="ECO:0000313" key="6">
    <source>
        <dbReference type="EMBL" id="NMP27659.1"/>
    </source>
</evidence>
<keyword evidence="7" id="KW-1185">Reference proteome</keyword>
<dbReference type="CDD" id="cd07208">
    <property type="entry name" value="Pat_hypo_Ecoli_yjju_like"/>
    <property type="match status" value="1"/>
</dbReference>
<dbReference type="RefSeq" id="WP_169403374.1">
    <property type="nucleotide sequence ID" value="NZ_JAADJU010000006.1"/>
</dbReference>
<reference evidence="6 7" key="1">
    <citation type="submission" date="2020-01" db="EMBL/GenBank/DDBJ databases">
        <authorList>
            <person name="Lee S.D."/>
        </authorList>
    </citation>
    <scope>NUCLEOTIDE SEQUENCE [LARGE SCALE GENOMIC DNA]</scope>
    <source>
        <strain evidence="6 7">SAP-1</strain>
    </source>
</reference>
<name>A0A848MKJ8_9GAMM</name>
<dbReference type="InterPro" id="IPR016035">
    <property type="entry name" value="Acyl_Trfase/lysoPLipase"/>
</dbReference>
<protein>
    <submittedName>
        <fullName evidence="6">Patatin family protein</fullName>
    </submittedName>
</protein>
<organism evidence="6 7">
    <name type="scientific">Rouxiella aceris</name>
    <dbReference type="NCBI Taxonomy" id="2703884"/>
    <lineage>
        <taxon>Bacteria</taxon>
        <taxon>Pseudomonadati</taxon>
        <taxon>Pseudomonadota</taxon>
        <taxon>Gammaproteobacteria</taxon>
        <taxon>Enterobacterales</taxon>
        <taxon>Yersiniaceae</taxon>
        <taxon>Rouxiella</taxon>
    </lineage>
</organism>
<feature type="domain" description="PNPLA" evidence="5">
    <location>
        <begin position="27"/>
        <end position="196"/>
    </location>
</feature>
<dbReference type="GO" id="GO:0016787">
    <property type="term" value="F:hydrolase activity"/>
    <property type="evidence" value="ECO:0007669"/>
    <property type="project" value="UniProtKB-UniRule"/>
</dbReference>
<keyword evidence="3 4" id="KW-0443">Lipid metabolism</keyword>
<evidence type="ECO:0000259" key="5">
    <source>
        <dbReference type="PROSITE" id="PS51635"/>
    </source>
</evidence>
<proteinExistence type="predicted"/>
<feature type="active site" description="Proton acceptor" evidence="4">
    <location>
        <position position="183"/>
    </location>
</feature>
<evidence type="ECO:0000313" key="7">
    <source>
        <dbReference type="Proteomes" id="UP000585363"/>
    </source>
</evidence>
<dbReference type="PANTHER" id="PTHR14226">
    <property type="entry name" value="NEUROPATHY TARGET ESTERASE/SWISS CHEESE D.MELANOGASTER"/>
    <property type="match status" value="1"/>
</dbReference>
<dbReference type="Proteomes" id="UP000585363">
    <property type="component" value="Unassembled WGS sequence"/>
</dbReference>
<dbReference type="InterPro" id="IPR002641">
    <property type="entry name" value="PNPLA_dom"/>
</dbReference>
<evidence type="ECO:0000256" key="4">
    <source>
        <dbReference type="PROSITE-ProRule" id="PRU01161"/>
    </source>
</evidence>
<keyword evidence="2 4" id="KW-0442">Lipid degradation</keyword>
<dbReference type="Pfam" id="PF01734">
    <property type="entry name" value="Patatin"/>
    <property type="match status" value="1"/>
</dbReference>
<feature type="short sequence motif" description="GXSXG" evidence="4">
    <location>
        <begin position="59"/>
        <end position="63"/>
    </location>
</feature>
<comment type="caution">
    <text evidence="6">The sequence shown here is derived from an EMBL/GenBank/DDBJ whole genome shotgun (WGS) entry which is preliminary data.</text>
</comment>
<reference evidence="6 7" key="2">
    <citation type="submission" date="2020-06" db="EMBL/GenBank/DDBJ databases">
        <title>Polyphasic characterization of a Rahnella strain isolated from tree sap.</title>
        <authorList>
            <person name="Kim I.S."/>
        </authorList>
    </citation>
    <scope>NUCLEOTIDE SEQUENCE [LARGE SCALE GENOMIC DNA]</scope>
    <source>
        <strain evidence="6 7">SAP-1</strain>
    </source>
</reference>
<feature type="active site" description="Nucleophile" evidence="4">
    <location>
        <position position="61"/>
    </location>
</feature>
<evidence type="ECO:0000256" key="1">
    <source>
        <dbReference type="ARBA" id="ARBA00022801"/>
    </source>
</evidence>
<dbReference type="Pfam" id="PF19890">
    <property type="entry name" value="DUF6363"/>
    <property type="match status" value="1"/>
</dbReference>
<dbReference type="PROSITE" id="PS51635">
    <property type="entry name" value="PNPLA"/>
    <property type="match status" value="1"/>
</dbReference>
<accession>A0A848MKJ8</accession>
<feature type="short sequence motif" description="DGA/G" evidence="4">
    <location>
        <begin position="183"/>
        <end position="185"/>
    </location>
</feature>
<sequence length="413" mass="45727">MGYRIPVTLGNIEPLAYKPYRPGKIALVCEGGGQRGIFTAGVLDEFQRAGFNPFDLLIGTSAGAQNLSAYVCGQPGYARRVITRYTTSPLFFNPLRFVRGGHLIDLDWLVDTTTANMPLAMESAEKLLIDGREFLMCACRSDDYTPNYFAPTRENWLPVIKASSAIPGFYRLGVDLDGISYQDGGISDAIPVEEAYRRGADTIVVIRTVPSAMFYTPQWMKRMEQWLSDSSLQQLVHMMQHHEQSYHRIQQFIENPPGDLRIFEIFPPKPLASHALGSRLPALNQDYHLGRRCARYFLSAASRWLLPREKDLPMPIITPRKVRSRRIVVPAAAPDIELPLSTAANQSDLIVADSIALADLDIGHTFQPAANNSEDEAALAIDGQTAQAVQSDLLLPRVSVANKPVAEDEGGEV</sequence>
<dbReference type="InterPro" id="IPR050301">
    <property type="entry name" value="NTE"/>
</dbReference>
<dbReference type="InterPro" id="IPR037483">
    <property type="entry name" value="YjjU-like"/>
</dbReference>
<dbReference type="Gene3D" id="3.40.1090.10">
    <property type="entry name" value="Cytosolic phospholipase A2 catalytic domain"/>
    <property type="match status" value="2"/>
</dbReference>